<evidence type="ECO:0000256" key="3">
    <source>
        <dbReference type="SAM" id="SignalP"/>
    </source>
</evidence>
<protein>
    <recommendedName>
        <fullName evidence="6">Kelch repeat protein</fullName>
    </recommendedName>
</protein>
<evidence type="ECO:0000313" key="4">
    <source>
        <dbReference type="EMBL" id="KAH6691724.1"/>
    </source>
</evidence>
<evidence type="ECO:0000256" key="2">
    <source>
        <dbReference type="SAM" id="Phobius"/>
    </source>
</evidence>
<dbReference type="InterPro" id="IPR015915">
    <property type="entry name" value="Kelch-typ_b-propeller"/>
</dbReference>
<accession>A0A9P8VHF7</accession>
<keyword evidence="2" id="KW-0812">Transmembrane</keyword>
<sequence length="456" mass="49950">MQMANMSTRWWHTWAVALPFTACILGQTLENPTGRAPVPVDVPPVDEFLRLAGGRVSVTGDVVYYDGGELSQLNVTGWRHSNPLNSTLAIDLTSSWTPEDVLISETARPSNMPVMTQQSLLTDIESDTFYVWGGAPSWSDAPVEESRMWAFRVINGSGAWTADEPANSQLFKSIPPRKSAASVSTPTAGFIFGGTSSGGSDIHKREMNDHVALNFTTREWELNPDPEAPYSKDGTIIDASAVYASEFGPNGLIFLLGGISPGVEGTNGTFDILPAFKWTRLLGDQHGRGHFEHACAVVGQRQLLSWGGLTYPSTDMSAWNTSDIFPRGLGIFDLSDGVWKDRYDPDAGPYQAHSSVAALYENGEPIAWSSPEVKALFVTDSGDRHGKTDNSSKLTKVQRAGLITGLIVGGLFLLLLLGFCAYYETFLRWKRSHEPRSMSPSVDMYMHGKREMDERS</sequence>
<feature type="transmembrane region" description="Helical" evidence="2">
    <location>
        <begin position="400"/>
        <end position="423"/>
    </location>
</feature>
<evidence type="ECO:0000256" key="1">
    <source>
        <dbReference type="SAM" id="MobiDB-lite"/>
    </source>
</evidence>
<dbReference type="Proteomes" id="UP000770015">
    <property type="component" value="Unassembled WGS sequence"/>
</dbReference>
<dbReference type="Gene3D" id="2.120.10.80">
    <property type="entry name" value="Kelch-type beta propeller"/>
    <property type="match status" value="1"/>
</dbReference>
<dbReference type="OrthoDB" id="540004at2759"/>
<dbReference type="AlphaFoldDB" id="A0A9P8VHF7"/>
<comment type="caution">
    <text evidence="4">The sequence shown here is derived from an EMBL/GenBank/DDBJ whole genome shotgun (WGS) entry which is preliminary data.</text>
</comment>
<keyword evidence="2" id="KW-1133">Transmembrane helix</keyword>
<reference evidence="4" key="1">
    <citation type="journal article" date="2021" name="Nat. Commun.">
        <title>Genetic determinants of endophytism in the Arabidopsis root mycobiome.</title>
        <authorList>
            <person name="Mesny F."/>
            <person name="Miyauchi S."/>
            <person name="Thiergart T."/>
            <person name="Pickel B."/>
            <person name="Atanasova L."/>
            <person name="Karlsson M."/>
            <person name="Huettel B."/>
            <person name="Barry K.W."/>
            <person name="Haridas S."/>
            <person name="Chen C."/>
            <person name="Bauer D."/>
            <person name="Andreopoulos W."/>
            <person name="Pangilinan J."/>
            <person name="LaButti K."/>
            <person name="Riley R."/>
            <person name="Lipzen A."/>
            <person name="Clum A."/>
            <person name="Drula E."/>
            <person name="Henrissat B."/>
            <person name="Kohler A."/>
            <person name="Grigoriev I.V."/>
            <person name="Martin F.M."/>
            <person name="Hacquard S."/>
        </authorList>
    </citation>
    <scope>NUCLEOTIDE SEQUENCE</scope>
    <source>
        <strain evidence="4">MPI-SDFR-AT-0117</strain>
    </source>
</reference>
<feature type="chain" id="PRO_5040254140" description="Kelch repeat protein" evidence="3">
    <location>
        <begin position="27"/>
        <end position="456"/>
    </location>
</feature>
<evidence type="ECO:0000313" key="5">
    <source>
        <dbReference type="Proteomes" id="UP000770015"/>
    </source>
</evidence>
<gene>
    <name evidence="4" type="ORF">F5X68DRAFT_252812</name>
</gene>
<dbReference type="EMBL" id="JAGSXJ010000005">
    <property type="protein sequence ID" value="KAH6691724.1"/>
    <property type="molecule type" value="Genomic_DNA"/>
</dbReference>
<keyword evidence="2" id="KW-0472">Membrane</keyword>
<evidence type="ECO:0008006" key="6">
    <source>
        <dbReference type="Google" id="ProtNLM"/>
    </source>
</evidence>
<name>A0A9P8VHF7_9PEZI</name>
<keyword evidence="5" id="KW-1185">Reference proteome</keyword>
<feature type="region of interest" description="Disordered" evidence="1">
    <location>
        <begin position="435"/>
        <end position="456"/>
    </location>
</feature>
<feature type="signal peptide" evidence="3">
    <location>
        <begin position="1"/>
        <end position="26"/>
    </location>
</feature>
<keyword evidence="3" id="KW-0732">Signal</keyword>
<feature type="compositionally biased region" description="Basic and acidic residues" evidence="1">
    <location>
        <begin position="446"/>
        <end position="456"/>
    </location>
</feature>
<organism evidence="4 5">
    <name type="scientific">Plectosphaerella plurivora</name>
    <dbReference type="NCBI Taxonomy" id="936078"/>
    <lineage>
        <taxon>Eukaryota</taxon>
        <taxon>Fungi</taxon>
        <taxon>Dikarya</taxon>
        <taxon>Ascomycota</taxon>
        <taxon>Pezizomycotina</taxon>
        <taxon>Sordariomycetes</taxon>
        <taxon>Hypocreomycetidae</taxon>
        <taxon>Glomerellales</taxon>
        <taxon>Plectosphaerellaceae</taxon>
        <taxon>Plectosphaerella</taxon>
    </lineage>
</organism>
<proteinExistence type="predicted"/>
<dbReference type="SUPFAM" id="SSF117281">
    <property type="entry name" value="Kelch motif"/>
    <property type="match status" value="1"/>
</dbReference>